<evidence type="ECO:0000256" key="3">
    <source>
        <dbReference type="ARBA" id="ARBA00022519"/>
    </source>
</evidence>
<keyword evidence="6" id="KW-0012">Acyltransferase</keyword>
<dbReference type="Gene3D" id="3.90.550.10">
    <property type="entry name" value="Spore Coat Polysaccharide Biosynthesis Protein SpsA, Chain A"/>
    <property type="match status" value="1"/>
</dbReference>
<dbReference type="InterPro" id="IPR001173">
    <property type="entry name" value="Glyco_trans_2-like"/>
</dbReference>
<dbReference type="GO" id="GO:0009247">
    <property type="term" value="P:glycolipid biosynthetic process"/>
    <property type="evidence" value="ECO:0007669"/>
    <property type="project" value="UniProtKB-ARBA"/>
</dbReference>
<dbReference type="Proteomes" id="UP000587991">
    <property type="component" value="Unassembled WGS sequence"/>
</dbReference>
<evidence type="ECO:0000313" key="9">
    <source>
        <dbReference type="Proteomes" id="UP000587991"/>
    </source>
</evidence>
<dbReference type="AlphaFoldDB" id="A0A847S2S1"/>
<evidence type="ECO:0000259" key="7">
    <source>
        <dbReference type="Pfam" id="PF00535"/>
    </source>
</evidence>
<gene>
    <name evidence="8" type="ORF">HF682_13120</name>
</gene>
<organism evidence="8 9">
    <name type="scientific">Leeia aquatica</name>
    <dbReference type="NCBI Taxonomy" id="2725557"/>
    <lineage>
        <taxon>Bacteria</taxon>
        <taxon>Pseudomonadati</taxon>
        <taxon>Pseudomonadota</taxon>
        <taxon>Betaproteobacteria</taxon>
        <taxon>Neisseriales</taxon>
        <taxon>Leeiaceae</taxon>
        <taxon>Leeia</taxon>
    </lineage>
</organism>
<dbReference type="Pfam" id="PF03279">
    <property type="entry name" value="Lip_A_acyltrans"/>
    <property type="match status" value="1"/>
</dbReference>
<dbReference type="GO" id="GO:0006487">
    <property type="term" value="P:protein N-linked glycosylation"/>
    <property type="evidence" value="ECO:0007669"/>
    <property type="project" value="TreeGrafter"/>
</dbReference>
<dbReference type="CDD" id="cd07984">
    <property type="entry name" value="LPLAT_LABLAT-like"/>
    <property type="match status" value="1"/>
</dbReference>
<keyword evidence="2" id="KW-1003">Cell membrane</keyword>
<evidence type="ECO:0000256" key="4">
    <source>
        <dbReference type="ARBA" id="ARBA00022679"/>
    </source>
</evidence>
<dbReference type="InterPro" id="IPR004960">
    <property type="entry name" value="LipA_acyltrans"/>
</dbReference>
<dbReference type="GO" id="GO:0016746">
    <property type="term" value="F:acyltransferase activity"/>
    <property type="evidence" value="ECO:0007669"/>
    <property type="project" value="UniProtKB-KW"/>
</dbReference>
<comment type="subcellular location">
    <subcellularLocation>
        <location evidence="1">Cell inner membrane</location>
    </subcellularLocation>
</comment>
<dbReference type="EMBL" id="JABAIM010000003">
    <property type="protein sequence ID" value="NLR76101.1"/>
    <property type="molecule type" value="Genomic_DNA"/>
</dbReference>
<dbReference type="SUPFAM" id="SSF53448">
    <property type="entry name" value="Nucleotide-diphospho-sugar transferases"/>
    <property type="match status" value="1"/>
</dbReference>
<feature type="domain" description="Glycosyltransferase 2-like" evidence="7">
    <location>
        <begin position="6"/>
        <end position="131"/>
    </location>
</feature>
<evidence type="ECO:0000313" key="8">
    <source>
        <dbReference type="EMBL" id="NLR76101.1"/>
    </source>
</evidence>
<evidence type="ECO:0000256" key="1">
    <source>
        <dbReference type="ARBA" id="ARBA00004533"/>
    </source>
</evidence>
<keyword evidence="5" id="KW-0472">Membrane</keyword>
<evidence type="ECO:0000256" key="2">
    <source>
        <dbReference type="ARBA" id="ARBA00022475"/>
    </source>
</evidence>
<dbReference type="GO" id="GO:0005886">
    <property type="term" value="C:plasma membrane"/>
    <property type="evidence" value="ECO:0007669"/>
    <property type="project" value="UniProtKB-SubCell"/>
</dbReference>
<accession>A0A847S2S1</accession>
<reference evidence="8 9" key="1">
    <citation type="submission" date="2020-04" db="EMBL/GenBank/DDBJ databases">
        <title>Draft genome of Leeia sp. IMCC25680.</title>
        <authorList>
            <person name="Song J."/>
            <person name="Cho J.-C."/>
        </authorList>
    </citation>
    <scope>NUCLEOTIDE SEQUENCE [LARGE SCALE GENOMIC DNA]</scope>
    <source>
        <strain evidence="8 9">IMCC25680</strain>
    </source>
</reference>
<keyword evidence="9" id="KW-1185">Reference proteome</keyword>
<proteinExistence type="predicted"/>
<dbReference type="PANTHER" id="PTHR10859">
    <property type="entry name" value="GLYCOSYL TRANSFERASE"/>
    <property type="match status" value="1"/>
</dbReference>
<keyword evidence="4 8" id="KW-0808">Transferase</keyword>
<sequence>MRFNPCIIIPIYNHKDTIAAVVDRLSVYGYPVLIVDDGSDQATRHTLVQLAEQQPTVTLFHLPQNAGKGAAVLHGMRQAHRLGFSHALQVDADGQHDLDDVPAFMSVGESNPWAVISGKPIYDASAPAGRRYGRLVTHFWVWVETLSFSIGDSMCGFRLYPVAPTVQLIDRVRIPSRMAFDIEIIVRLFWAGLPVINQPTRVIYPEGGLSHFDMLRDNVRISAMHTRLFFGMLWRSPLLLWRKCFPRRFEEQHWSRQDERGTSLGLRLVMLTYRLLGDAGARALLRLIVLWFALTSGRARRASYEYLSRLHQVSGGVTPAPGWRNAYRHILSFAESGLDKLAAWTGRVAHRAIRFPQQPAFETLLASGKGAVLLGAHLGNLEMLRALANLNGIARVNAVVYTEHAQRFNGALSSVNPQFQVNLLQISDMGPDTAIRLRDKVDQGELLVIVGDRTPPADNGRVVPAQFLGHEALFPQGPFILGALLECPVYLFFCLKTDTGYQVEFEAFAEQLVLPRGERQQAISRYVQQYADRLAWYCQQAPLQWFNFFDFWARNRKQ</sequence>
<dbReference type="Pfam" id="PF00535">
    <property type="entry name" value="Glycos_transf_2"/>
    <property type="match status" value="1"/>
</dbReference>
<comment type="caution">
    <text evidence="8">The sequence shown here is derived from an EMBL/GenBank/DDBJ whole genome shotgun (WGS) entry which is preliminary data.</text>
</comment>
<protein>
    <submittedName>
        <fullName evidence="8">Glycosyltransferase family 2 protein</fullName>
    </submittedName>
</protein>
<evidence type="ECO:0000256" key="5">
    <source>
        <dbReference type="ARBA" id="ARBA00023136"/>
    </source>
</evidence>
<evidence type="ECO:0000256" key="6">
    <source>
        <dbReference type="ARBA" id="ARBA00023315"/>
    </source>
</evidence>
<keyword evidence="3" id="KW-0997">Cell inner membrane</keyword>
<dbReference type="CDD" id="cd04179">
    <property type="entry name" value="DPM_DPG-synthase_like"/>
    <property type="match status" value="1"/>
</dbReference>
<dbReference type="PANTHER" id="PTHR10859:SF91">
    <property type="entry name" value="DOLICHYL-PHOSPHATE BETA-GLUCOSYLTRANSFERASE"/>
    <property type="match status" value="1"/>
</dbReference>
<dbReference type="InterPro" id="IPR029044">
    <property type="entry name" value="Nucleotide-diphossugar_trans"/>
</dbReference>
<name>A0A847S2S1_9NEIS</name>